<dbReference type="InterPro" id="IPR023212">
    <property type="entry name" value="Hsp33_helix_hairpin_bin_dom_sf"/>
</dbReference>
<evidence type="ECO:0000256" key="4">
    <source>
        <dbReference type="ARBA" id="ARBA00023186"/>
    </source>
</evidence>
<dbReference type="PANTHER" id="PTHR30111:SF1">
    <property type="entry name" value="33 KDA CHAPERONIN"/>
    <property type="match status" value="1"/>
</dbReference>
<dbReference type="PANTHER" id="PTHR30111">
    <property type="entry name" value="33 KDA CHAPERONIN"/>
    <property type="match status" value="1"/>
</dbReference>
<evidence type="ECO:0000256" key="1">
    <source>
        <dbReference type="ARBA" id="ARBA00022490"/>
    </source>
</evidence>
<reference evidence="8" key="1">
    <citation type="journal article" date="2019" name="Int. J. Syst. Evol. Microbiol.">
        <title>The Global Catalogue of Microorganisms (GCM) 10K type strain sequencing project: providing services to taxonomists for standard genome sequencing and annotation.</title>
        <authorList>
            <consortium name="The Broad Institute Genomics Platform"/>
            <consortium name="The Broad Institute Genome Sequencing Center for Infectious Disease"/>
            <person name="Wu L."/>
            <person name="Ma J."/>
        </authorList>
    </citation>
    <scope>NUCLEOTIDE SEQUENCE [LARGE SCALE GENOMIC DNA]</scope>
    <source>
        <strain evidence="8">CGMCC 1.16275</strain>
    </source>
</reference>
<evidence type="ECO:0000256" key="2">
    <source>
        <dbReference type="ARBA" id="ARBA00022833"/>
    </source>
</evidence>
<dbReference type="SUPFAM" id="SSF64397">
    <property type="entry name" value="Hsp33 domain"/>
    <property type="match status" value="1"/>
</dbReference>
<protein>
    <submittedName>
        <fullName evidence="7">Hsp33 family molecular chaperone HslO</fullName>
    </submittedName>
</protein>
<organism evidence="7 8">
    <name type="scientific">Rhodocista pekingensis</name>
    <dbReference type="NCBI Taxonomy" id="201185"/>
    <lineage>
        <taxon>Bacteria</taxon>
        <taxon>Pseudomonadati</taxon>
        <taxon>Pseudomonadota</taxon>
        <taxon>Alphaproteobacteria</taxon>
        <taxon>Rhodospirillales</taxon>
        <taxon>Azospirillaceae</taxon>
        <taxon>Rhodocista</taxon>
    </lineage>
</organism>
<evidence type="ECO:0000256" key="6">
    <source>
        <dbReference type="SAM" id="MobiDB-lite"/>
    </source>
</evidence>
<dbReference type="CDD" id="cd00498">
    <property type="entry name" value="Hsp33"/>
    <property type="match status" value="1"/>
</dbReference>
<evidence type="ECO:0000313" key="8">
    <source>
        <dbReference type="Proteomes" id="UP001596456"/>
    </source>
</evidence>
<evidence type="ECO:0000256" key="5">
    <source>
        <dbReference type="ARBA" id="ARBA00023284"/>
    </source>
</evidence>
<keyword evidence="4" id="KW-0143">Chaperone</keyword>
<dbReference type="RefSeq" id="WP_377359344.1">
    <property type="nucleotide sequence ID" value="NZ_JBHTCM010000010.1"/>
</dbReference>
<keyword evidence="1" id="KW-0963">Cytoplasm</keyword>
<dbReference type="InterPro" id="IPR016154">
    <property type="entry name" value="Heat_shock_Hsp33_C"/>
</dbReference>
<gene>
    <name evidence="7" type="ORF">ACFQPS_12260</name>
</gene>
<evidence type="ECO:0000313" key="7">
    <source>
        <dbReference type="EMBL" id="MFC7333938.1"/>
    </source>
</evidence>
<feature type="region of interest" description="Disordered" evidence="6">
    <location>
        <begin position="1"/>
        <end position="23"/>
    </location>
</feature>
<accession>A0ABW2KX86</accession>
<keyword evidence="2" id="KW-0862">Zinc</keyword>
<dbReference type="SUPFAM" id="SSF118352">
    <property type="entry name" value="HSP33 redox switch-like"/>
    <property type="match status" value="1"/>
</dbReference>
<comment type="caution">
    <text evidence="7">The sequence shown here is derived from an EMBL/GenBank/DDBJ whole genome shotgun (WGS) entry which is preliminary data.</text>
</comment>
<keyword evidence="8" id="KW-1185">Reference proteome</keyword>
<dbReference type="Gene3D" id="3.90.1280.10">
    <property type="entry name" value="HSP33 redox switch-like"/>
    <property type="match status" value="1"/>
</dbReference>
<dbReference type="Proteomes" id="UP001596456">
    <property type="component" value="Unassembled WGS sequence"/>
</dbReference>
<sequence length="329" mass="35356">MTDPTRAGGADPGAGRDPARDPDRVTADLDVVQPFQLDRSSLRGRLVRLGPALDEILTRHAYPDPVALLLGETITLGAALASALKYEGIFTLQTKGDGPVSFTVADVTSVGDLRGYASFDADRLAAAVAAGAPGTLRDLLGTGYLAFTVDQGEHTERYQGIVELAGDSLDDAVRHYFRQSEQLATGIKVAVGRDPAGRWVGGAILVQALPEEGGARSEAARRSDVEEDDWRRAMVLLGSCTEAELLDPRLPVNDLLFRLFHEEGARVYTRHALRAACRCSRGRVATALRSIPRGELEDLKVDGRVAVTCEFCKTEYGFDDAALDAVYAD</sequence>
<dbReference type="Gene3D" id="3.55.30.10">
    <property type="entry name" value="Hsp33 domain"/>
    <property type="match status" value="1"/>
</dbReference>
<dbReference type="InterPro" id="IPR016153">
    <property type="entry name" value="Heat_shock_Hsp33_N"/>
</dbReference>
<dbReference type="InterPro" id="IPR000397">
    <property type="entry name" value="Heat_shock_Hsp33"/>
</dbReference>
<proteinExistence type="predicted"/>
<keyword evidence="5" id="KW-0676">Redox-active center</keyword>
<dbReference type="Pfam" id="PF01430">
    <property type="entry name" value="HSP33"/>
    <property type="match status" value="1"/>
</dbReference>
<dbReference type="EMBL" id="JBHTCM010000010">
    <property type="protein sequence ID" value="MFC7333938.1"/>
    <property type="molecule type" value="Genomic_DNA"/>
</dbReference>
<name>A0ABW2KX86_9PROT</name>
<feature type="compositionally biased region" description="Low complexity" evidence="6">
    <location>
        <begin position="1"/>
        <end position="16"/>
    </location>
</feature>
<evidence type="ECO:0000256" key="3">
    <source>
        <dbReference type="ARBA" id="ARBA00023157"/>
    </source>
</evidence>
<dbReference type="Gene3D" id="1.10.287.480">
    <property type="entry name" value="helix hairpin bin"/>
    <property type="match status" value="1"/>
</dbReference>
<dbReference type="PIRSF" id="PIRSF005261">
    <property type="entry name" value="Heat_shock_Hsp33"/>
    <property type="match status" value="1"/>
</dbReference>
<keyword evidence="3" id="KW-1015">Disulfide bond</keyword>